<dbReference type="Proteomes" id="UP000023561">
    <property type="component" value="Unassembled WGS sequence"/>
</dbReference>
<keyword evidence="6" id="KW-1006">Bacterial flagellum protein export</keyword>
<dbReference type="EMBL" id="BAWO01000005">
    <property type="protein sequence ID" value="GAJ38646.1"/>
    <property type="molecule type" value="Genomic_DNA"/>
</dbReference>
<keyword evidence="10" id="KW-0969">Cilium</keyword>
<dbReference type="PANTHER" id="PTHR34982:SF1">
    <property type="entry name" value="FLAGELLAR ASSEMBLY PROTEIN FLIH"/>
    <property type="match status" value="1"/>
</dbReference>
<evidence type="ECO:0000313" key="10">
    <source>
        <dbReference type="EMBL" id="GAJ38646.1"/>
    </source>
</evidence>
<reference evidence="10 11" key="1">
    <citation type="submission" date="2014-04" db="EMBL/GenBank/DDBJ databases">
        <title>Whole genome shotgun sequence of Geobacillus caldoxylosilyticus NBRC 107762.</title>
        <authorList>
            <person name="Hosoyama A."/>
            <person name="Hosoyama Y."/>
            <person name="Katano-Makiyama Y."/>
            <person name="Tsuchikane K."/>
            <person name="Ohji S."/>
            <person name="Ichikawa N."/>
            <person name="Yamazoe A."/>
            <person name="Fujita N."/>
        </authorList>
    </citation>
    <scope>NUCLEOTIDE SEQUENCE [LARGE SCALE GENOMIC DNA]</scope>
    <source>
        <strain evidence="10 11">NBRC 107762</strain>
    </source>
</reference>
<proteinExistence type="inferred from homology"/>
<keyword evidence="4" id="KW-1005">Bacterial flagellum biogenesis</keyword>
<dbReference type="InterPro" id="IPR022524">
    <property type="entry name" value="FliH_Bacilli"/>
</dbReference>
<keyword evidence="5" id="KW-0653">Protein transport</keyword>
<dbReference type="AlphaFoldDB" id="A0A023DC92"/>
<feature type="domain" description="Flagellar assembly protein FliH/Type III secretion system HrpE" evidence="9">
    <location>
        <begin position="125"/>
        <end position="236"/>
    </location>
</feature>
<gene>
    <name evidence="10" type="primary">fliH</name>
    <name evidence="10" type="ORF">GCA01S_005_00780</name>
</gene>
<dbReference type="InterPro" id="IPR018035">
    <property type="entry name" value="Flagellar_FliH/T3SS_HrpE"/>
</dbReference>
<keyword evidence="11" id="KW-1185">Reference proteome</keyword>
<keyword evidence="8" id="KW-0175">Coiled coil</keyword>
<feature type="coiled-coil region" evidence="8">
    <location>
        <begin position="43"/>
        <end position="85"/>
    </location>
</feature>
<keyword evidence="10" id="KW-0966">Cell projection</keyword>
<dbReference type="Pfam" id="PF02108">
    <property type="entry name" value="FliH"/>
    <property type="match status" value="1"/>
</dbReference>
<dbReference type="GO" id="GO:0015031">
    <property type="term" value="P:protein transport"/>
    <property type="evidence" value="ECO:0007669"/>
    <property type="project" value="UniProtKB-KW"/>
</dbReference>
<evidence type="ECO:0000256" key="2">
    <source>
        <dbReference type="ARBA" id="ARBA00006602"/>
    </source>
</evidence>
<comment type="function">
    <text evidence="1">Needed for flagellar regrowth and assembly.</text>
</comment>
<evidence type="ECO:0000256" key="5">
    <source>
        <dbReference type="ARBA" id="ARBA00022927"/>
    </source>
</evidence>
<dbReference type="NCBIfam" id="TIGR03825">
    <property type="entry name" value="FliH_bacil"/>
    <property type="match status" value="1"/>
</dbReference>
<evidence type="ECO:0000313" key="11">
    <source>
        <dbReference type="Proteomes" id="UP000023561"/>
    </source>
</evidence>
<organism evidence="10 11">
    <name type="scientific">Parageobacillus caldoxylosilyticus NBRC 107762</name>
    <dbReference type="NCBI Taxonomy" id="1220594"/>
    <lineage>
        <taxon>Bacteria</taxon>
        <taxon>Bacillati</taxon>
        <taxon>Bacillota</taxon>
        <taxon>Bacilli</taxon>
        <taxon>Bacillales</taxon>
        <taxon>Anoxybacillaceae</taxon>
        <taxon>Saccharococcus</taxon>
    </lineage>
</organism>
<evidence type="ECO:0000259" key="9">
    <source>
        <dbReference type="Pfam" id="PF02108"/>
    </source>
</evidence>
<sequence length="257" mass="29947">MSNVIKALSLQNRMGKKTIEIKHVFHEPPYETAKPPEDHEAVMEQAKREAVQIRQEAEQYYEAMRQQVLKEKEEWRIEKEQLVQLARKEGYHAGFEKGCQEALQNYDELIAKARHITELANVQFYEQINASAETILRIGMKVAERIIGEVLEKDPNYFLSLVKRVLKEVREQTEVTIYVHPFSYEIVARQKEELKSLFPHEVDLFIHPDDELQEHGCLVETPFGRIDASVDTQLAQIKEKLFERIKEGMSIELASSP</sequence>
<dbReference type="GO" id="GO:0044781">
    <property type="term" value="P:bacterial-type flagellum organization"/>
    <property type="evidence" value="ECO:0007669"/>
    <property type="project" value="UniProtKB-KW"/>
</dbReference>
<accession>A0A023DC92</accession>
<protein>
    <recommendedName>
        <fullName evidence="7">Flagellar assembly protein FliH</fullName>
    </recommendedName>
</protein>
<dbReference type="SUPFAM" id="SSF160527">
    <property type="entry name" value="V-type ATPase subunit E-like"/>
    <property type="match status" value="1"/>
</dbReference>
<evidence type="ECO:0000256" key="1">
    <source>
        <dbReference type="ARBA" id="ARBA00003041"/>
    </source>
</evidence>
<comment type="caution">
    <text evidence="10">The sequence shown here is derived from an EMBL/GenBank/DDBJ whole genome shotgun (WGS) entry which is preliminary data.</text>
</comment>
<keyword evidence="3" id="KW-0813">Transport</keyword>
<evidence type="ECO:0000256" key="8">
    <source>
        <dbReference type="SAM" id="Coils"/>
    </source>
</evidence>
<evidence type="ECO:0000256" key="6">
    <source>
        <dbReference type="ARBA" id="ARBA00023225"/>
    </source>
</evidence>
<comment type="similarity">
    <text evidence="2">Belongs to the FliH family.</text>
</comment>
<dbReference type="PANTHER" id="PTHR34982">
    <property type="entry name" value="YOP PROTEINS TRANSLOCATION PROTEIN L"/>
    <property type="match status" value="1"/>
</dbReference>
<keyword evidence="10" id="KW-0282">Flagellum</keyword>
<evidence type="ECO:0000256" key="4">
    <source>
        <dbReference type="ARBA" id="ARBA00022795"/>
    </source>
</evidence>
<name>A0A023DC92_9BACL</name>
<evidence type="ECO:0000256" key="3">
    <source>
        <dbReference type="ARBA" id="ARBA00022448"/>
    </source>
</evidence>
<dbReference type="GO" id="GO:0005829">
    <property type="term" value="C:cytosol"/>
    <property type="evidence" value="ECO:0007669"/>
    <property type="project" value="TreeGrafter"/>
</dbReference>
<evidence type="ECO:0000256" key="7">
    <source>
        <dbReference type="NCBIfam" id="TIGR03825"/>
    </source>
</evidence>
<dbReference type="InterPro" id="IPR051472">
    <property type="entry name" value="T3SS_Stator/FliH"/>
</dbReference>